<evidence type="ECO:0000256" key="9">
    <source>
        <dbReference type="ARBA" id="ARBA00023125"/>
    </source>
</evidence>
<keyword evidence="3" id="KW-0677">Repeat</keyword>
<evidence type="ECO:0000256" key="4">
    <source>
        <dbReference type="ARBA" id="ARBA00022741"/>
    </source>
</evidence>
<reference evidence="15" key="1">
    <citation type="submission" date="2022-11" db="EMBL/GenBank/DDBJ databases">
        <title>Candidatus Alkanophaga archaea from heated hydrothermal vent sediment oxidize petroleum alkanes.</title>
        <authorList>
            <person name="Zehnle H."/>
            <person name="Laso-Perez R."/>
            <person name="Lipp J."/>
            <person name="Teske A."/>
            <person name="Wegener G."/>
        </authorList>
    </citation>
    <scope>NUCLEOTIDE SEQUENCE</scope>
    <source>
        <strain evidence="15">MCA70</strain>
    </source>
</reference>
<dbReference type="Gene3D" id="3.40.50.300">
    <property type="entry name" value="P-loop containing nucleotide triphosphate hydrolases"/>
    <property type="match status" value="2"/>
</dbReference>
<dbReference type="GO" id="GO:0005737">
    <property type="term" value="C:cytoplasm"/>
    <property type="evidence" value="ECO:0007669"/>
    <property type="project" value="UniProtKB-SubCell"/>
</dbReference>
<evidence type="ECO:0000256" key="13">
    <source>
        <dbReference type="ARBA" id="ARBA00042156"/>
    </source>
</evidence>
<dbReference type="Proteomes" id="UP001144110">
    <property type="component" value="Unassembled WGS sequence"/>
</dbReference>
<comment type="subcellular location">
    <subcellularLocation>
        <location evidence="1">Cytoplasm</location>
    </subcellularLocation>
</comment>
<evidence type="ECO:0000256" key="12">
    <source>
        <dbReference type="ARBA" id="ARBA00039316"/>
    </source>
</evidence>
<dbReference type="Pfam" id="PF13304">
    <property type="entry name" value="AAA_21"/>
    <property type="match status" value="1"/>
</dbReference>
<accession>A0AAE3P6J3</accession>
<dbReference type="GO" id="GO:0006281">
    <property type="term" value="P:DNA repair"/>
    <property type="evidence" value="ECO:0007669"/>
    <property type="project" value="UniProtKB-KW"/>
</dbReference>
<keyword evidence="5" id="KW-0227">DNA damage</keyword>
<dbReference type="InterPro" id="IPR027417">
    <property type="entry name" value="P-loop_NTPase"/>
</dbReference>
<protein>
    <recommendedName>
        <fullName evidence="12">UvrABC system protein A</fullName>
    </recommendedName>
    <alternativeName>
        <fullName evidence="13">Excinuclease ABC subunit A</fullName>
    </alternativeName>
</protein>
<keyword evidence="9" id="KW-0238">DNA-binding</keyword>
<evidence type="ECO:0000256" key="7">
    <source>
        <dbReference type="ARBA" id="ARBA00022840"/>
    </source>
</evidence>
<keyword evidence="4" id="KW-0547">Nucleotide-binding</keyword>
<evidence type="ECO:0000256" key="11">
    <source>
        <dbReference type="ARBA" id="ARBA00038000"/>
    </source>
</evidence>
<dbReference type="PANTHER" id="PTHR43152:SF3">
    <property type="entry name" value="UVRABC SYSTEM PROTEIN A"/>
    <property type="match status" value="1"/>
</dbReference>
<keyword evidence="10" id="KW-0234">DNA repair</keyword>
<name>A0AAE3P6J3_9BACT</name>
<dbReference type="GO" id="GO:0005524">
    <property type="term" value="F:ATP binding"/>
    <property type="evidence" value="ECO:0007669"/>
    <property type="project" value="UniProtKB-KW"/>
</dbReference>
<sequence length="775" mass="89868">MQYLELREVHTHNLKGFNLKVPLNSLVVITGPSGSGKSSLAINTIAEEGKNRLFQILNYSQQSDFSTVSKAKFLSPIPPVIAITQGVKNWHPYKTVGEFLSLYQTMGLLFEEYGEYKCPECEEFSKVSSLSKIIKWFQSVREGEKFYFLLPLSETSPKALEFLVSQGYVKYIVDDKEIDLSERKIPAKFDRIYLLLDKMIKEKGSLERFVENLRISLGLNQGRVILKFLNGKEYFFNLKSVCLKCGTQLLTEWIKCKSCKGYGYRGKEACKECKGLKIEPLILKSKLFENTVEEWLNMSIKKFYDNFKGLEIPENLKSWVDSILFKLEKALFLEMDYLKLSTPVFNLSIGERKLLEILLIFGVNLNKVLYILDEPTLGLDIGKKKKLLVLLKELINNGNSVVLVEHDPYIIQNADYIIELGREGGEKGGYLIKADFKERFFDNSDSLVSEYLKGKRKIRGLFSFREKENSFQEKEDIIEIFLDIEKIKLLKGGVNLIYGKTGSKKTEIFNKLYEVLKKKENKVLKVETRYLERKNDLIISYTGIWDDLREILVKLPSARVKGLTKRNFSFYTKEGVCPACKGKGKKILETENFKLSYLCEECLGKRLNPEVLSLSYKGFKISEIFDFTINELLPIFGNISKIKNKFLLLKDLNLSYLKLGQELQELSGSEKNRLFIAKKFLEETEFNYILLEFPLQGLFLEDIKHLANWLNFLKRKNITIIVLETNPLAFFLSDWLIEIEKGKVKFAGFSQEWIKNFENKDFKNGKLFYQEFFDL</sequence>
<dbReference type="Gene3D" id="1.20.1580.10">
    <property type="entry name" value="ABC transporter ATPase like domain"/>
    <property type="match status" value="1"/>
</dbReference>
<keyword evidence="2" id="KW-0963">Cytoplasm</keyword>
<dbReference type="EMBL" id="JAPHEG010000009">
    <property type="protein sequence ID" value="MDF2954321.1"/>
    <property type="molecule type" value="Genomic_DNA"/>
</dbReference>
<dbReference type="GO" id="GO:0004518">
    <property type="term" value="F:nuclease activity"/>
    <property type="evidence" value="ECO:0007669"/>
    <property type="project" value="UniProtKB-KW"/>
</dbReference>
<evidence type="ECO:0000256" key="8">
    <source>
        <dbReference type="ARBA" id="ARBA00022881"/>
    </source>
</evidence>
<dbReference type="PANTHER" id="PTHR43152">
    <property type="entry name" value="UVRABC SYSTEM PROTEIN A"/>
    <property type="match status" value="1"/>
</dbReference>
<organism evidence="15 16">
    <name type="scientific">Candidatus Thermodesulfobacterium syntrophicum</name>
    <dbReference type="NCBI Taxonomy" id="3060442"/>
    <lineage>
        <taxon>Bacteria</taxon>
        <taxon>Pseudomonadati</taxon>
        <taxon>Thermodesulfobacteriota</taxon>
        <taxon>Thermodesulfobacteria</taxon>
        <taxon>Thermodesulfobacteriales</taxon>
        <taxon>Thermodesulfobacteriaceae</taxon>
        <taxon>Thermodesulfobacterium</taxon>
    </lineage>
</organism>
<evidence type="ECO:0000259" key="14">
    <source>
        <dbReference type="Pfam" id="PF13304"/>
    </source>
</evidence>
<comment type="similarity">
    <text evidence="11">Belongs to the ABC transporter superfamily. UvrA family.</text>
</comment>
<dbReference type="InterPro" id="IPR003959">
    <property type="entry name" value="ATPase_AAA_core"/>
</dbReference>
<dbReference type="SUPFAM" id="SSF52540">
    <property type="entry name" value="P-loop containing nucleoside triphosphate hydrolases"/>
    <property type="match status" value="2"/>
</dbReference>
<evidence type="ECO:0000313" key="15">
    <source>
        <dbReference type="EMBL" id="MDF2954321.1"/>
    </source>
</evidence>
<evidence type="ECO:0000256" key="10">
    <source>
        <dbReference type="ARBA" id="ARBA00023204"/>
    </source>
</evidence>
<evidence type="ECO:0000256" key="3">
    <source>
        <dbReference type="ARBA" id="ARBA00022737"/>
    </source>
</evidence>
<feature type="domain" description="ATPase AAA-type core" evidence="14">
    <location>
        <begin position="341"/>
        <end position="411"/>
    </location>
</feature>
<keyword evidence="7" id="KW-0067">ATP-binding</keyword>
<proteinExistence type="inferred from homology"/>
<evidence type="ECO:0000256" key="6">
    <source>
        <dbReference type="ARBA" id="ARBA00022769"/>
    </source>
</evidence>
<dbReference type="GO" id="GO:0003677">
    <property type="term" value="F:DNA binding"/>
    <property type="evidence" value="ECO:0007669"/>
    <property type="project" value="UniProtKB-KW"/>
</dbReference>
<dbReference type="GO" id="GO:0016887">
    <property type="term" value="F:ATP hydrolysis activity"/>
    <property type="evidence" value="ECO:0007669"/>
    <property type="project" value="InterPro"/>
</dbReference>
<keyword evidence="6" id="KW-0228">DNA excision</keyword>
<dbReference type="AlphaFoldDB" id="A0AAE3P6J3"/>
<evidence type="ECO:0000256" key="5">
    <source>
        <dbReference type="ARBA" id="ARBA00022763"/>
    </source>
</evidence>
<comment type="caution">
    <text evidence="15">The sequence shown here is derived from an EMBL/GenBank/DDBJ whole genome shotgun (WGS) entry which is preliminary data.</text>
</comment>
<keyword evidence="8" id="KW-0267">Excision nuclease</keyword>
<gene>
    <name evidence="15" type="ORF">OD816_001566</name>
</gene>
<evidence type="ECO:0000256" key="2">
    <source>
        <dbReference type="ARBA" id="ARBA00022490"/>
    </source>
</evidence>
<evidence type="ECO:0000256" key="1">
    <source>
        <dbReference type="ARBA" id="ARBA00004496"/>
    </source>
</evidence>
<evidence type="ECO:0000313" key="16">
    <source>
        <dbReference type="Proteomes" id="UP001144110"/>
    </source>
</evidence>